<feature type="domain" description="C2H2-type" evidence="12">
    <location>
        <begin position="2"/>
        <end position="29"/>
    </location>
</feature>
<protein>
    <submittedName>
        <fullName evidence="13">Uncharacterized protein</fullName>
    </submittedName>
</protein>
<dbReference type="Pfam" id="PF04082">
    <property type="entry name" value="Fungal_trans"/>
    <property type="match status" value="1"/>
</dbReference>
<dbReference type="InterPro" id="IPR001138">
    <property type="entry name" value="Zn2Cys6_DnaBD"/>
</dbReference>
<evidence type="ECO:0000256" key="6">
    <source>
        <dbReference type="ARBA" id="ARBA00023015"/>
    </source>
</evidence>
<keyword evidence="2" id="KW-0479">Metal-binding</keyword>
<dbReference type="InterPro" id="IPR051059">
    <property type="entry name" value="VerF-like"/>
</dbReference>
<dbReference type="PROSITE" id="PS50157">
    <property type="entry name" value="ZINC_FINGER_C2H2_2"/>
    <property type="match status" value="1"/>
</dbReference>
<evidence type="ECO:0000313" key="13">
    <source>
        <dbReference type="EMBL" id="KAL2865463.1"/>
    </source>
</evidence>
<evidence type="ECO:0000256" key="2">
    <source>
        <dbReference type="ARBA" id="ARBA00022723"/>
    </source>
</evidence>
<dbReference type="InterPro" id="IPR036864">
    <property type="entry name" value="Zn2-C6_fun-type_DNA-bd_sf"/>
</dbReference>
<dbReference type="SMART" id="SM00066">
    <property type="entry name" value="GAL4"/>
    <property type="match status" value="1"/>
</dbReference>
<proteinExistence type="predicted"/>
<dbReference type="Pfam" id="PF00172">
    <property type="entry name" value="Zn_clus"/>
    <property type="match status" value="1"/>
</dbReference>
<keyword evidence="7" id="KW-0238">DNA-binding</keyword>
<dbReference type="CDD" id="cd00067">
    <property type="entry name" value="GAL4"/>
    <property type="match status" value="1"/>
</dbReference>
<accession>A0ABR4LLN8</accession>
<comment type="subcellular location">
    <subcellularLocation>
        <location evidence="1">Nucleus</location>
    </subcellularLocation>
</comment>
<sequence length="625" mass="70604">MFTCSQCDKFYQRKAHLRRHELTHTGQASSACPICKKSFMKPEVARRHSKACAIKHNQRPVLAAKPGRKRQSCDQCFSTKRACDKSSPCSRCRNLGQPCTFGIHEVASLMHGSIPGSIQPPSPSPTVDLQFSFLRHLTDPCVEKDRLAIGTTAECSVRRNLETLYSHLEDALIPPDSIAAGFSDFLSTEAFFRPPLTTDEYFPIDLLSYNPSPTKLSQQLDEIIEEVIETSKSLKLGRIDDAQPLLDATQLYQLFTVSNLATFISVFFHSLHWHLPVVHFPTFDPGNISNPLLLSIFLTGAAYSSSFNYPVLLPTLLDIAEEQIFRKITALSAQCAPPANDLRRQYPTIQLLQAALIIEMLQFGQENAESRRRIRIIRHPSLISLMRCLGIFHMKRTITPPACNYEDSTWRESVAEEVCIRLASWVFLADGFLTLCFKNRPTVSIFELDCSFPWRTELWEAENASIFSRLVLSHKTEIPLPSIREAVRLLFDNSDTGPLPPKLSLSAEHLLIVIYALNSLAFLARADFSGSVPLEKIRCAASNWKQIWDWVYHDQSNEKTLLLGYPKHAEELWLLLTVTLDIARQNPSSLPKYLESAATDDLGKLNEFIQWCCRYMKRTGALGVA</sequence>
<dbReference type="Proteomes" id="UP001610432">
    <property type="component" value="Unassembled WGS sequence"/>
</dbReference>
<reference evidence="13 14" key="1">
    <citation type="submission" date="2024-07" db="EMBL/GenBank/DDBJ databases">
        <title>Section-level genome sequencing and comparative genomics of Aspergillus sections Usti and Cavernicolus.</title>
        <authorList>
            <consortium name="Lawrence Berkeley National Laboratory"/>
            <person name="Nybo J.L."/>
            <person name="Vesth T.C."/>
            <person name="Theobald S."/>
            <person name="Frisvad J.C."/>
            <person name="Larsen T.O."/>
            <person name="Kjaerboelling I."/>
            <person name="Rothschild-Mancinelli K."/>
            <person name="Lyhne E.K."/>
            <person name="Kogle M.E."/>
            <person name="Barry K."/>
            <person name="Clum A."/>
            <person name="Na H."/>
            <person name="Ledsgaard L."/>
            <person name="Lin J."/>
            <person name="Lipzen A."/>
            <person name="Kuo A."/>
            <person name="Riley R."/>
            <person name="Mondo S."/>
            <person name="Labutti K."/>
            <person name="Haridas S."/>
            <person name="Pangalinan J."/>
            <person name="Salamov A.A."/>
            <person name="Simmons B.A."/>
            <person name="Magnuson J.K."/>
            <person name="Chen J."/>
            <person name="Drula E."/>
            <person name="Henrissat B."/>
            <person name="Wiebenga A."/>
            <person name="Lubbers R.J."/>
            <person name="Gomes A.C."/>
            <person name="Macurrencykelacurrency M.R."/>
            <person name="Stajich J."/>
            <person name="Grigoriev I.V."/>
            <person name="Mortensen U.H."/>
            <person name="De Vries R.P."/>
            <person name="Baker S.E."/>
            <person name="Andersen M.R."/>
        </authorList>
    </citation>
    <scope>NUCLEOTIDE SEQUENCE [LARGE SCALE GENOMIC DNA]</scope>
    <source>
        <strain evidence="13 14">CBS 449.75</strain>
    </source>
</reference>
<dbReference type="Gene3D" id="4.10.240.10">
    <property type="entry name" value="Zn(2)-C6 fungal-type DNA-binding domain"/>
    <property type="match status" value="1"/>
</dbReference>
<evidence type="ECO:0000256" key="8">
    <source>
        <dbReference type="ARBA" id="ARBA00023163"/>
    </source>
</evidence>
<keyword evidence="3" id="KW-0677">Repeat</keyword>
<dbReference type="EMBL" id="JBFXLQ010000031">
    <property type="protein sequence ID" value="KAL2865463.1"/>
    <property type="molecule type" value="Genomic_DNA"/>
</dbReference>
<organism evidence="13 14">
    <name type="scientific">Aspergillus lucknowensis</name>
    <dbReference type="NCBI Taxonomy" id="176173"/>
    <lineage>
        <taxon>Eukaryota</taxon>
        <taxon>Fungi</taxon>
        <taxon>Dikarya</taxon>
        <taxon>Ascomycota</taxon>
        <taxon>Pezizomycotina</taxon>
        <taxon>Eurotiomycetes</taxon>
        <taxon>Eurotiomycetidae</taxon>
        <taxon>Eurotiales</taxon>
        <taxon>Aspergillaceae</taxon>
        <taxon>Aspergillus</taxon>
        <taxon>Aspergillus subgen. Nidulantes</taxon>
    </lineage>
</organism>
<dbReference type="Gene3D" id="3.30.160.60">
    <property type="entry name" value="Classic Zinc Finger"/>
    <property type="match status" value="1"/>
</dbReference>
<keyword evidence="8" id="KW-0804">Transcription</keyword>
<dbReference type="SUPFAM" id="SSF57701">
    <property type="entry name" value="Zn2/Cys6 DNA-binding domain"/>
    <property type="match status" value="1"/>
</dbReference>
<evidence type="ECO:0000256" key="5">
    <source>
        <dbReference type="ARBA" id="ARBA00022833"/>
    </source>
</evidence>
<comment type="caution">
    <text evidence="13">The sequence shown here is derived from an EMBL/GenBank/DDBJ whole genome shotgun (WGS) entry which is preliminary data.</text>
</comment>
<gene>
    <name evidence="13" type="ORF">BJX67DRAFT_373104</name>
</gene>
<evidence type="ECO:0000256" key="1">
    <source>
        <dbReference type="ARBA" id="ARBA00004123"/>
    </source>
</evidence>
<dbReference type="GeneID" id="98146415"/>
<evidence type="ECO:0000313" key="14">
    <source>
        <dbReference type="Proteomes" id="UP001610432"/>
    </source>
</evidence>
<dbReference type="SUPFAM" id="SSF57667">
    <property type="entry name" value="beta-beta-alpha zinc fingers"/>
    <property type="match status" value="1"/>
</dbReference>
<dbReference type="RefSeq" id="XP_070884442.1">
    <property type="nucleotide sequence ID" value="XM_071031343.1"/>
</dbReference>
<dbReference type="InterPro" id="IPR013087">
    <property type="entry name" value="Znf_C2H2_type"/>
</dbReference>
<dbReference type="PANTHER" id="PTHR40626">
    <property type="entry name" value="MIP31509P"/>
    <property type="match status" value="1"/>
</dbReference>
<evidence type="ECO:0000256" key="9">
    <source>
        <dbReference type="ARBA" id="ARBA00023242"/>
    </source>
</evidence>
<keyword evidence="14" id="KW-1185">Reference proteome</keyword>
<keyword evidence="9" id="KW-0539">Nucleus</keyword>
<dbReference type="InterPro" id="IPR036236">
    <property type="entry name" value="Znf_C2H2_sf"/>
</dbReference>
<evidence type="ECO:0000256" key="3">
    <source>
        <dbReference type="ARBA" id="ARBA00022737"/>
    </source>
</evidence>
<keyword evidence="6" id="KW-0805">Transcription regulation</keyword>
<feature type="domain" description="Zn(2)-C6 fungal-type" evidence="11">
    <location>
        <begin position="72"/>
        <end position="101"/>
    </location>
</feature>
<evidence type="ECO:0000256" key="7">
    <source>
        <dbReference type="ARBA" id="ARBA00023125"/>
    </source>
</evidence>
<dbReference type="PROSITE" id="PS00028">
    <property type="entry name" value="ZINC_FINGER_C2H2_1"/>
    <property type="match status" value="1"/>
</dbReference>
<dbReference type="SMART" id="SM00355">
    <property type="entry name" value="ZnF_C2H2"/>
    <property type="match status" value="2"/>
</dbReference>
<dbReference type="PROSITE" id="PS50048">
    <property type="entry name" value="ZN2_CY6_FUNGAL_2"/>
    <property type="match status" value="1"/>
</dbReference>
<dbReference type="PANTHER" id="PTHR40626:SF1">
    <property type="entry name" value="TRANSCRIPTION FACTOR WITH C2H2 AND ZN(2)-CYS(6) DNA BINDING DOMAIN (EUROFUNG)"/>
    <property type="match status" value="1"/>
</dbReference>
<keyword evidence="4 10" id="KW-0863">Zinc-finger</keyword>
<dbReference type="InterPro" id="IPR007219">
    <property type="entry name" value="XnlR_reg_dom"/>
</dbReference>
<evidence type="ECO:0000256" key="4">
    <source>
        <dbReference type="ARBA" id="ARBA00022771"/>
    </source>
</evidence>
<evidence type="ECO:0000259" key="12">
    <source>
        <dbReference type="PROSITE" id="PS50157"/>
    </source>
</evidence>
<evidence type="ECO:0000259" key="11">
    <source>
        <dbReference type="PROSITE" id="PS50048"/>
    </source>
</evidence>
<keyword evidence="5" id="KW-0862">Zinc</keyword>
<evidence type="ECO:0000256" key="10">
    <source>
        <dbReference type="PROSITE-ProRule" id="PRU00042"/>
    </source>
</evidence>
<dbReference type="CDD" id="cd12148">
    <property type="entry name" value="fungal_TF_MHR"/>
    <property type="match status" value="1"/>
</dbReference>
<name>A0ABR4LLN8_9EURO</name>